<dbReference type="GO" id="GO:0046872">
    <property type="term" value="F:metal ion binding"/>
    <property type="evidence" value="ECO:0007669"/>
    <property type="project" value="UniProtKB-KW"/>
</dbReference>
<keyword evidence="4" id="KW-0636">Prenylation</keyword>
<dbReference type="Proteomes" id="UP000694240">
    <property type="component" value="Chromosome 8"/>
</dbReference>
<evidence type="ECO:0000313" key="9">
    <source>
        <dbReference type="Proteomes" id="UP000694240"/>
    </source>
</evidence>
<feature type="compositionally biased region" description="Basic and acidic residues" evidence="6">
    <location>
        <begin position="108"/>
        <end position="124"/>
    </location>
</feature>
<keyword evidence="3" id="KW-0449">Lipoprotein</keyword>
<evidence type="ECO:0000259" key="7">
    <source>
        <dbReference type="PROSITE" id="PS50846"/>
    </source>
</evidence>
<comment type="caution">
    <text evidence="8">The sequence shown here is derived from an EMBL/GenBank/DDBJ whole genome shotgun (WGS) entry which is preliminary data.</text>
</comment>
<comment type="similarity">
    <text evidence="5">Belongs to the HIPP family.</text>
</comment>
<dbReference type="Pfam" id="PF00403">
    <property type="entry name" value="HMA"/>
    <property type="match status" value="2"/>
</dbReference>
<gene>
    <name evidence="8" type="ORF">ISN45_Aa03g002310</name>
</gene>
<evidence type="ECO:0000256" key="3">
    <source>
        <dbReference type="ARBA" id="ARBA00023288"/>
    </source>
</evidence>
<keyword evidence="9" id="KW-1185">Reference proteome</keyword>
<protein>
    <submittedName>
        <fullName evidence="8">Heavy metal-associated domain superfamily</fullName>
    </submittedName>
</protein>
<evidence type="ECO:0000256" key="1">
    <source>
        <dbReference type="ARBA" id="ARBA00022481"/>
    </source>
</evidence>
<proteinExistence type="inferred from homology"/>
<reference evidence="8 9" key="1">
    <citation type="submission" date="2020-12" db="EMBL/GenBank/DDBJ databases">
        <title>Concerted genomic and epigenomic changes stabilize Arabidopsis allopolyploids.</title>
        <authorList>
            <person name="Chen Z."/>
        </authorList>
    </citation>
    <scope>NUCLEOTIDE SEQUENCE [LARGE SCALE GENOMIC DNA]</scope>
    <source>
        <strain evidence="8">Allo738</strain>
        <tissue evidence="8">Leaf</tissue>
    </source>
</reference>
<evidence type="ECO:0000256" key="2">
    <source>
        <dbReference type="ARBA" id="ARBA00022723"/>
    </source>
</evidence>
<keyword evidence="2" id="KW-0479">Metal-binding</keyword>
<dbReference type="InterPro" id="IPR044577">
    <property type="entry name" value="HIPP4/7/8/17/18/19"/>
</dbReference>
<dbReference type="AlphaFoldDB" id="A0A8T2ANQ5"/>
<sequence length="249" mass="28088">MGKRKQNGESDNKSDKKNQKNGDSSVDKSDKKNQCKEIVLKVYMHCEGCASQVSHCLRGYDGVEQIKTEIGDNKVVVSGKFDDPLKILRRVQKKFSKNAELISPKPNPKQDQKKEPQQKKESAPEIKTAILKMNMHCEGCVHEIKRGIEKIKGIQSVEPDRSKSTVVVRGVMDPPKLVEKIKKKLGKHAELLSQTTEKGKDNNNNNKNNHKNEDSDGNIIFSYPPQYSSQHAYPSQIFSDENVHSCSIM</sequence>
<dbReference type="PANTHER" id="PTHR46195">
    <property type="entry name" value="HEAVY METAL-ASSOCIATED ISOPRENYLATED PLANT PROTEIN 7"/>
    <property type="match status" value="1"/>
</dbReference>
<feature type="region of interest" description="Disordered" evidence="6">
    <location>
        <begin position="97"/>
        <end position="124"/>
    </location>
</feature>
<accession>A0A8T2ANQ5</accession>
<name>A0A8T2ANQ5_9BRAS</name>
<feature type="domain" description="HMA" evidence="7">
    <location>
        <begin position="35"/>
        <end position="99"/>
    </location>
</feature>
<dbReference type="CDD" id="cd00371">
    <property type="entry name" value="HMA"/>
    <property type="match status" value="2"/>
</dbReference>
<dbReference type="InterPro" id="IPR006121">
    <property type="entry name" value="HMA_dom"/>
</dbReference>
<feature type="region of interest" description="Disordered" evidence="6">
    <location>
        <begin position="1"/>
        <end position="31"/>
    </location>
</feature>
<keyword evidence="1" id="KW-0488">Methylation</keyword>
<evidence type="ECO:0000256" key="4">
    <source>
        <dbReference type="ARBA" id="ARBA00023289"/>
    </source>
</evidence>
<organism evidence="8 9">
    <name type="scientific">Arabidopsis thaliana x Arabidopsis arenosa</name>
    <dbReference type="NCBI Taxonomy" id="1240361"/>
    <lineage>
        <taxon>Eukaryota</taxon>
        <taxon>Viridiplantae</taxon>
        <taxon>Streptophyta</taxon>
        <taxon>Embryophyta</taxon>
        <taxon>Tracheophyta</taxon>
        <taxon>Spermatophyta</taxon>
        <taxon>Magnoliopsida</taxon>
        <taxon>eudicotyledons</taxon>
        <taxon>Gunneridae</taxon>
        <taxon>Pentapetalae</taxon>
        <taxon>rosids</taxon>
        <taxon>malvids</taxon>
        <taxon>Brassicales</taxon>
        <taxon>Brassicaceae</taxon>
        <taxon>Camelineae</taxon>
        <taxon>Arabidopsis</taxon>
    </lineage>
</organism>
<evidence type="ECO:0000256" key="5">
    <source>
        <dbReference type="ARBA" id="ARBA00024045"/>
    </source>
</evidence>
<dbReference type="PANTHER" id="PTHR46195:SF17">
    <property type="entry name" value="HEAVY METAL-ASSOCIATED ISOPRENYLATED PLANT PROTEIN 8"/>
    <property type="match status" value="1"/>
</dbReference>
<dbReference type="EMBL" id="JAEFBK010000008">
    <property type="protein sequence ID" value="KAG7575771.1"/>
    <property type="molecule type" value="Genomic_DNA"/>
</dbReference>
<dbReference type="PROSITE" id="PS50846">
    <property type="entry name" value="HMA_2"/>
    <property type="match status" value="2"/>
</dbReference>
<evidence type="ECO:0000313" key="8">
    <source>
        <dbReference type="EMBL" id="KAG7575771.1"/>
    </source>
</evidence>
<feature type="region of interest" description="Disordered" evidence="6">
    <location>
        <begin position="192"/>
        <end position="225"/>
    </location>
</feature>
<evidence type="ECO:0000256" key="6">
    <source>
        <dbReference type="SAM" id="MobiDB-lite"/>
    </source>
</evidence>
<feature type="domain" description="HMA" evidence="7">
    <location>
        <begin position="126"/>
        <end position="190"/>
    </location>
</feature>